<dbReference type="Proteomes" id="UP000823913">
    <property type="component" value="Unassembled WGS sequence"/>
</dbReference>
<evidence type="ECO:0000256" key="5">
    <source>
        <dbReference type="SAM" id="Phobius"/>
    </source>
</evidence>
<dbReference type="EMBL" id="DVHK01000001">
    <property type="protein sequence ID" value="HIR66429.1"/>
    <property type="molecule type" value="Genomic_DNA"/>
</dbReference>
<dbReference type="Pfam" id="PF04060">
    <property type="entry name" value="FeS"/>
    <property type="match status" value="1"/>
</dbReference>
<evidence type="ECO:0000256" key="3">
    <source>
        <dbReference type="ARBA" id="ARBA00023004"/>
    </source>
</evidence>
<keyword evidence="5" id="KW-0472">Membrane</keyword>
<dbReference type="Pfam" id="PF12838">
    <property type="entry name" value="Fer4_7"/>
    <property type="match status" value="2"/>
</dbReference>
<proteinExistence type="predicted"/>
<feature type="domain" description="4Fe-4S ferredoxin-type" evidence="6">
    <location>
        <begin position="147"/>
        <end position="175"/>
    </location>
</feature>
<dbReference type="PROSITE" id="PS00198">
    <property type="entry name" value="4FE4S_FER_1"/>
    <property type="match status" value="2"/>
</dbReference>
<sequence>MNNLLASLGAVTADTWKTVGIVAGILLGLALVIVIAILVVGKVFKVNMDEKVTKILENLAGANCGGCGCSGCAGFAAKLADGSGDLSACHVTSPEKKAEIAKLLGVELKTEQPEVAIVKCNGGDANAVDAFAYNGNQTCAACNTLFDGNKVCKYACLGCGDCKNVCPENAISVEGRIAKVDPDKCINCGACILACPKHIIERIPAKAPVYVACSSHCKAKEVMDACKVGCIGCGACARKCPHGAITMVDNLPVFDYDKCTGCKTCVAVCPRHIILER</sequence>
<feature type="domain" description="4Fe-4S ferredoxin-type" evidence="6">
    <location>
        <begin position="252"/>
        <end position="277"/>
    </location>
</feature>
<dbReference type="InterPro" id="IPR050395">
    <property type="entry name" value="4Fe4S_Ferredoxin_RnfB"/>
</dbReference>
<feature type="transmembrane region" description="Helical" evidence="5">
    <location>
        <begin position="20"/>
        <end position="44"/>
    </location>
</feature>
<dbReference type="AlphaFoldDB" id="A0A9D1E524"/>
<name>A0A9D1E524_9FIRM</name>
<keyword evidence="4" id="KW-0411">Iron-sulfur</keyword>
<evidence type="ECO:0000259" key="7">
    <source>
        <dbReference type="PROSITE" id="PS51656"/>
    </source>
</evidence>
<feature type="domain" description="4Fe-4S ferredoxin-type" evidence="6">
    <location>
        <begin position="219"/>
        <end position="250"/>
    </location>
</feature>
<organism evidence="8 9">
    <name type="scientific">Candidatus Coproplasma avicola</name>
    <dbReference type="NCBI Taxonomy" id="2840744"/>
    <lineage>
        <taxon>Bacteria</taxon>
        <taxon>Bacillati</taxon>
        <taxon>Bacillota</taxon>
        <taxon>Clostridia</taxon>
        <taxon>Eubacteriales</taxon>
        <taxon>Candidatus Coproplasma</taxon>
    </lineage>
</organism>
<feature type="domain" description="4Fe-4S ferredoxin-type" evidence="6">
    <location>
        <begin position="176"/>
        <end position="205"/>
    </location>
</feature>
<feature type="domain" description="4Fe-4S" evidence="7">
    <location>
        <begin position="47"/>
        <end position="106"/>
    </location>
</feature>
<dbReference type="PANTHER" id="PTHR43560">
    <property type="entry name" value="ION-TRANSLOCATING OXIDOREDUCTASE COMPLEX SUBUNIT B"/>
    <property type="match status" value="1"/>
</dbReference>
<reference evidence="8" key="2">
    <citation type="journal article" date="2021" name="PeerJ">
        <title>Extensive microbial diversity within the chicken gut microbiome revealed by metagenomics and culture.</title>
        <authorList>
            <person name="Gilroy R."/>
            <person name="Ravi A."/>
            <person name="Getino M."/>
            <person name="Pursley I."/>
            <person name="Horton D.L."/>
            <person name="Alikhan N.F."/>
            <person name="Baker D."/>
            <person name="Gharbi K."/>
            <person name="Hall N."/>
            <person name="Watson M."/>
            <person name="Adriaenssens E.M."/>
            <person name="Foster-Nyarko E."/>
            <person name="Jarju S."/>
            <person name="Secka A."/>
            <person name="Antonio M."/>
            <person name="Oren A."/>
            <person name="Chaudhuri R.R."/>
            <person name="La Ragione R."/>
            <person name="Hildebrand F."/>
            <person name="Pallen M.J."/>
        </authorList>
    </citation>
    <scope>NUCLEOTIDE SEQUENCE</scope>
    <source>
        <strain evidence="8">ChiW16-3235</strain>
    </source>
</reference>
<dbReference type="PROSITE" id="PS51656">
    <property type="entry name" value="4FE4S"/>
    <property type="match status" value="1"/>
</dbReference>
<evidence type="ECO:0000259" key="6">
    <source>
        <dbReference type="PROSITE" id="PS51379"/>
    </source>
</evidence>
<dbReference type="Gene3D" id="1.10.15.40">
    <property type="entry name" value="Electron transport complex subunit B, putative Fe-S cluster"/>
    <property type="match status" value="1"/>
</dbReference>
<dbReference type="InterPro" id="IPR017900">
    <property type="entry name" value="4Fe4S_Fe_S_CS"/>
</dbReference>
<gene>
    <name evidence="8" type="ORF">IAB94_00095</name>
</gene>
<evidence type="ECO:0000313" key="9">
    <source>
        <dbReference type="Proteomes" id="UP000823913"/>
    </source>
</evidence>
<dbReference type="PROSITE" id="PS51379">
    <property type="entry name" value="4FE4S_FER_2"/>
    <property type="match status" value="4"/>
</dbReference>
<dbReference type="PANTHER" id="PTHR43560:SF1">
    <property type="entry name" value="ION-TRANSLOCATING OXIDOREDUCTASE COMPLEX SUBUNIT B"/>
    <property type="match status" value="1"/>
</dbReference>
<dbReference type="GO" id="GO:0051539">
    <property type="term" value="F:4 iron, 4 sulfur cluster binding"/>
    <property type="evidence" value="ECO:0007669"/>
    <property type="project" value="UniProtKB-KW"/>
</dbReference>
<evidence type="ECO:0000256" key="1">
    <source>
        <dbReference type="ARBA" id="ARBA00022485"/>
    </source>
</evidence>
<keyword evidence="2" id="KW-0479">Metal-binding</keyword>
<dbReference type="InterPro" id="IPR017896">
    <property type="entry name" value="4Fe4S_Fe-S-bd"/>
</dbReference>
<evidence type="ECO:0000256" key="4">
    <source>
        <dbReference type="ARBA" id="ARBA00023014"/>
    </source>
</evidence>
<dbReference type="CDD" id="cd10549">
    <property type="entry name" value="MtMvhB_like"/>
    <property type="match status" value="1"/>
</dbReference>
<accession>A0A9D1E524</accession>
<dbReference type="SUPFAM" id="SSF54862">
    <property type="entry name" value="4Fe-4S ferredoxins"/>
    <property type="match status" value="2"/>
</dbReference>
<keyword evidence="5" id="KW-0812">Transmembrane</keyword>
<keyword evidence="5" id="KW-1133">Transmembrane helix</keyword>
<dbReference type="InterPro" id="IPR007202">
    <property type="entry name" value="4Fe-4S_dom"/>
</dbReference>
<reference evidence="8" key="1">
    <citation type="submission" date="2020-10" db="EMBL/GenBank/DDBJ databases">
        <authorList>
            <person name="Gilroy R."/>
        </authorList>
    </citation>
    <scope>NUCLEOTIDE SEQUENCE</scope>
    <source>
        <strain evidence="8">ChiW16-3235</strain>
    </source>
</reference>
<dbReference type="Gene3D" id="3.30.70.20">
    <property type="match status" value="2"/>
</dbReference>
<protein>
    <submittedName>
        <fullName evidence="8">RnfABCDGE type electron transport complex subunit B</fullName>
    </submittedName>
</protein>
<keyword evidence="1" id="KW-0004">4Fe-4S</keyword>
<evidence type="ECO:0000313" key="8">
    <source>
        <dbReference type="EMBL" id="HIR66429.1"/>
    </source>
</evidence>
<keyword evidence="3" id="KW-0408">Iron</keyword>
<dbReference type="GO" id="GO:0046872">
    <property type="term" value="F:metal ion binding"/>
    <property type="evidence" value="ECO:0007669"/>
    <property type="project" value="UniProtKB-KW"/>
</dbReference>
<comment type="caution">
    <text evidence="8">The sequence shown here is derived from an EMBL/GenBank/DDBJ whole genome shotgun (WGS) entry which is preliminary data.</text>
</comment>
<evidence type="ECO:0000256" key="2">
    <source>
        <dbReference type="ARBA" id="ARBA00022723"/>
    </source>
</evidence>